<sequence>MFAGKGLTTPLLVNKQVDTIVRRCGMQPVQLAIDPDTRLVKVDNFHFFQMHLGSFFRRCCLFVVPLKCISHRDTAQAIPIKTPRTSRLIRSSDVLLSTDSMVTNIRIPELYCTGAFIPAGYSLH</sequence>
<name>A0A450VKM1_9GAMM</name>
<evidence type="ECO:0000313" key="1">
    <source>
        <dbReference type="EMBL" id="VFK01626.1"/>
    </source>
</evidence>
<dbReference type="EMBL" id="CAADFG010000234">
    <property type="protein sequence ID" value="VFK01626.1"/>
    <property type="molecule type" value="Genomic_DNA"/>
</dbReference>
<accession>A0A450VKM1</accession>
<evidence type="ECO:0000313" key="3">
    <source>
        <dbReference type="EMBL" id="VFK05362.1"/>
    </source>
</evidence>
<dbReference type="AlphaFoldDB" id="A0A450VKM1"/>
<reference evidence="3" key="1">
    <citation type="submission" date="2019-02" db="EMBL/GenBank/DDBJ databases">
        <authorList>
            <person name="Gruber-Vodicka R. H."/>
            <person name="Seah K. B. B."/>
        </authorList>
    </citation>
    <scope>NUCLEOTIDE SEQUENCE</scope>
    <source>
        <strain evidence="3">BECK_SA2B12</strain>
        <strain evidence="1">BECK_SA2B15</strain>
        <strain evidence="2">BECK_SA2B20</strain>
    </source>
</reference>
<protein>
    <submittedName>
        <fullName evidence="3">Uncharacterized protein</fullName>
    </submittedName>
</protein>
<gene>
    <name evidence="1" type="ORF">BECKH772A_GA0070896_102342</name>
    <name evidence="2" type="ORF">BECKH772B_GA0070898_102502</name>
    <name evidence="3" type="ORF">BECKH772C_GA0070978_102632</name>
</gene>
<dbReference type="EMBL" id="CAADFI010000250">
    <property type="protein sequence ID" value="VFK01863.1"/>
    <property type="molecule type" value="Genomic_DNA"/>
</dbReference>
<proteinExistence type="predicted"/>
<evidence type="ECO:0000313" key="2">
    <source>
        <dbReference type="EMBL" id="VFK01863.1"/>
    </source>
</evidence>
<organism evidence="3">
    <name type="scientific">Candidatus Kentrum eta</name>
    <dbReference type="NCBI Taxonomy" id="2126337"/>
    <lineage>
        <taxon>Bacteria</taxon>
        <taxon>Pseudomonadati</taxon>
        <taxon>Pseudomonadota</taxon>
        <taxon>Gammaproteobacteria</taxon>
        <taxon>Candidatus Kentrum</taxon>
    </lineage>
</organism>
<dbReference type="EMBL" id="CAADFJ010000263">
    <property type="protein sequence ID" value="VFK05362.1"/>
    <property type="molecule type" value="Genomic_DNA"/>
</dbReference>